<sequence length="107" mass="11828">MREQNVGVLILAGGESTRFGPNKLDLRLDGRNLVQIALDKYTSMFEDVAVSSNVLLDEYDMGVKLLPAAVSKELSILTALEYFESLDIDKIILAEAARPFTVKTHVD</sequence>
<proteinExistence type="predicted"/>
<name>A0A0F9HLF7_9ZZZZ</name>
<dbReference type="Gene3D" id="3.90.550.10">
    <property type="entry name" value="Spore Coat Polysaccharide Biosynthesis Protein SpsA, Chain A"/>
    <property type="match status" value="1"/>
</dbReference>
<dbReference type="InterPro" id="IPR029044">
    <property type="entry name" value="Nucleotide-diphossugar_trans"/>
</dbReference>
<reference evidence="2" key="1">
    <citation type="journal article" date="2015" name="Nature">
        <title>Complex archaea that bridge the gap between prokaryotes and eukaryotes.</title>
        <authorList>
            <person name="Spang A."/>
            <person name="Saw J.H."/>
            <person name="Jorgensen S.L."/>
            <person name="Zaremba-Niedzwiedzka K."/>
            <person name="Martijn J."/>
            <person name="Lind A.E."/>
            <person name="van Eijk R."/>
            <person name="Schleper C."/>
            <person name="Guy L."/>
            <person name="Ettema T.J."/>
        </authorList>
    </citation>
    <scope>NUCLEOTIDE SEQUENCE</scope>
</reference>
<dbReference type="GO" id="GO:0016779">
    <property type="term" value="F:nucleotidyltransferase activity"/>
    <property type="evidence" value="ECO:0007669"/>
    <property type="project" value="UniProtKB-ARBA"/>
</dbReference>
<protein>
    <recommendedName>
        <fullName evidence="1">MobA-like NTP transferase domain-containing protein</fullName>
    </recommendedName>
</protein>
<dbReference type="AlphaFoldDB" id="A0A0F9HLF7"/>
<dbReference type="Pfam" id="PF12804">
    <property type="entry name" value="NTP_transf_3"/>
    <property type="match status" value="1"/>
</dbReference>
<dbReference type="InterPro" id="IPR025877">
    <property type="entry name" value="MobA-like_NTP_Trfase"/>
</dbReference>
<organism evidence="2">
    <name type="scientific">marine sediment metagenome</name>
    <dbReference type="NCBI Taxonomy" id="412755"/>
    <lineage>
        <taxon>unclassified sequences</taxon>
        <taxon>metagenomes</taxon>
        <taxon>ecological metagenomes</taxon>
    </lineage>
</organism>
<accession>A0A0F9HLF7</accession>
<dbReference type="EMBL" id="LAZR01022241">
    <property type="protein sequence ID" value="KKL82570.1"/>
    <property type="molecule type" value="Genomic_DNA"/>
</dbReference>
<dbReference type="SUPFAM" id="SSF53448">
    <property type="entry name" value="Nucleotide-diphospho-sugar transferases"/>
    <property type="match status" value="1"/>
</dbReference>
<feature type="non-terminal residue" evidence="2">
    <location>
        <position position="107"/>
    </location>
</feature>
<gene>
    <name evidence="2" type="ORF">LCGC14_1983460</name>
</gene>
<evidence type="ECO:0000259" key="1">
    <source>
        <dbReference type="Pfam" id="PF12804"/>
    </source>
</evidence>
<evidence type="ECO:0000313" key="2">
    <source>
        <dbReference type="EMBL" id="KKL82570.1"/>
    </source>
</evidence>
<comment type="caution">
    <text evidence="2">The sequence shown here is derived from an EMBL/GenBank/DDBJ whole genome shotgun (WGS) entry which is preliminary data.</text>
</comment>
<feature type="domain" description="MobA-like NTP transferase" evidence="1">
    <location>
        <begin position="8"/>
        <end position="68"/>
    </location>
</feature>